<dbReference type="KEGG" id="dto:TOL2_C35480"/>
<accession>K0NLU9</accession>
<evidence type="ECO:0000256" key="1">
    <source>
        <dbReference type="SAM" id="MobiDB-lite"/>
    </source>
</evidence>
<dbReference type="PATRIC" id="fig|651182.5.peg.4171"/>
<dbReference type="InterPro" id="IPR005186">
    <property type="entry name" value="FlaG"/>
</dbReference>
<dbReference type="PANTHER" id="PTHR37166">
    <property type="entry name" value="PROTEIN FLAG"/>
    <property type="match status" value="1"/>
</dbReference>
<organism evidence="2 3">
    <name type="scientific">Desulfobacula toluolica (strain DSM 7467 / Tol2)</name>
    <dbReference type="NCBI Taxonomy" id="651182"/>
    <lineage>
        <taxon>Bacteria</taxon>
        <taxon>Pseudomonadati</taxon>
        <taxon>Thermodesulfobacteriota</taxon>
        <taxon>Desulfobacteria</taxon>
        <taxon>Desulfobacterales</taxon>
        <taxon>Desulfobacteraceae</taxon>
        <taxon>Desulfobacula</taxon>
    </lineage>
</organism>
<dbReference type="PANTHER" id="PTHR37166:SF1">
    <property type="entry name" value="PROTEIN FLAG"/>
    <property type="match status" value="1"/>
</dbReference>
<dbReference type="SUPFAM" id="SSF160214">
    <property type="entry name" value="FlaG-like"/>
    <property type="match status" value="1"/>
</dbReference>
<feature type="region of interest" description="Disordered" evidence="1">
    <location>
        <begin position="25"/>
        <end position="61"/>
    </location>
</feature>
<protein>
    <submittedName>
        <fullName evidence="2">FlaG: predicted flagellar protein G</fullName>
    </submittedName>
</protein>
<feature type="compositionally biased region" description="Basic and acidic residues" evidence="1">
    <location>
        <begin position="46"/>
        <end position="61"/>
    </location>
</feature>
<evidence type="ECO:0000313" key="2">
    <source>
        <dbReference type="EMBL" id="CCK81705.1"/>
    </source>
</evidence>
<gene>
    <name evidence="2" type="primary">flaG</name>
    <name evidence="2" type="ordered locus">TOL2_C35480</name>
</gene>
<keyword evidence="2" id="KW-0282">Flagellum</keyword>
<dbReference type="EMBL" id="FO203503">
    <property type="protein sequence ID" value="CCK81705.1"/>
    <property type="molecule type" value="Genomic_DNA"/>
</dbReference>
<reference evidence="2 3" key="1">
    <citation type="journal article" date="2013" name="Environ. Microbiol.">
        <title>Complete genome, catabolic sub-proteomes and key-metabolites of Desulfobacula toluolica Tol2, a marine, aromatic compound-degrading, sulfate-reducing bacterium.</title>
        <authorList>
            <person name="Wohlbrand L."/>
            <person name="Jacob J.H."/>
            <person name="Kube M."/>
            <person name="Mussmann M."/>
            <person name="Jarling R."/>
            <person name="Beck A."/>
            <person name="Amann R."/>
            <person name="Wilkes H."/>
            <person name="Reinhardt R."/>
            <person name="Rabus R."/>
        </authorList>
    </citation>
    <scope>NUCLEOTIDE SEQUENCE [LARGE SCALE GENOMIC DNA]</scope>
    <source>
        <strain evidence="3">DSM 7467 / Tol2</strain>
    </source>
</reference>
<dbReference type="HOGENOM" id="CLU_120910_4_1_7"/>
<evidence type="ECO:0000313" key="3">
    <source>
        <dbReference type="Proteomes" id="UP000007347"/>
    </source>
</evidence>
<keyword evidence="2" id="KW-0966">Cell projection</keyword>
<dbReference type="Proteomes" id="UP000007347">
    <property type="component" value="Chromosome"/>
</dbReference>
<keyword evidence="2" id="KW-0969">Cilium</keyword>
<dbReference type="InterPro" id="IPR035924">
    <property type="entry name" value="FlaG-like_sf"/>
</dbReference>
<proteinExistence type="predicted"/>
<dbReference type="STRING" id="651182.TOL2_C35480"/>
<name>K0NLU9_DESTT</name>
<keyword evidence="3" id="KW-1185">Reference proteome</keyword>
<dbReference type="AlphaFoldDB" id="K0NLU9"/>
<dbReference type="Gene3D" id="3.30.160.170">
    <property type="entry name" value="FlaG-like"/>
    <property type="match status" value="1"/>
</dbReference>
<dbReference type="Pfam" id="PF03646">
    <property type="entry name" value="FlaG"/>
    <property type="match status" value="1"/>
</dbReference>
<sequence length="134" mass="15471">MIRRIRMNISHINTAPAPVEIKPVEQAMPASESNKIDAAEKINSPETKRQETKRQENDFSVEETKQLAEELNEFMDDLKTSLGFSIREDHRHQVIVEIKNRDTDELIKQIPSEELLAIKGKIEEFTGLIFNQKV</sequence>